<feature type="compositionally biased region" description="Basic and acidic residues" evidence="9">
    <location>
        <begin position="173"/>
        <end position="191"/>
    </location>
</feature>
<dbReference type="PROSITE" id="PS50125">
    <property type="entry name" value="GUANYLATE_CYCLASE_2"/>
    <property type="match status" value="1"/>
</dbReference>
<evidence type="ECO:0000256" key="5">
    <source>
        <dbReference type="ARBA" id="ARBA00022989"/>
    </source>
</evidence>
<evidence type="ECO:0000256" key="7">
    <source>
        <dbReference type="ARBA" id="ARBA00023180"/>
    </source>
</evidence>
<dbReference type="InterPro" id="IPR029787">
    <property type="entry name" value="Nucleotide_cyclase"/>
</dbReference>
<accession>A0A3P7JL68</accession>
<dbReference type="GO" id="GO:0004383">
    <property type="term" value="F:guanylate cyclase activity"/>
    <property type="evidence" value="ECO:0007669"/>
    <property type="project" value="UniProtKB-EC"/>
</dbReference>
<dbReference type="GO" id="GO:0035556">
    <property type="term" value="P:intracellular signal transduction"/>
    <property type="evidence" value="ECO:0007669"/>
    <property type="project" value="InterPro"/>
</dbReference>
<keyword evidence="7" id="KW-0325">Glycoprotein</keyword>
<dbReference type="SMART" id="SM00044">
    <property type="entry name" value="CYCc"/>
    <property type="match status" value="1"/>
</dbReference>
<keyword evidence="4" id="KW-0547">Nucleotide-binding</keyword>
<evidence type="ECO:0000256" key="4">
    <source>
        <dbReference type="ARBA" id="ARBA00022741"/>
    </source>
</evidence>
<evidence type="ECO:0000259" key="10">
    <source>
        <dbReference type="PROSITE" id="PS50125"/>
    </source>
</evidence>
<keyword evidence="3" id="KW-0812">Transmembrane</keyword>
<organism evidence="11 12">
    <name type="scientific">Strongylus vulgaris</name>
    <name type="common">Blood worm</name>
    <dbReference type="NCBI Taxonomy" id="40348"/>
    <lineage>
        <taxon>Eukaryota</taxon>
        <taxon>Metazoa</taxon>
        <taxon>Ecdysozoa</taxon>
        <taxon>Nematoda</taxon>
        <taxon>Chromadorea</taxon>
        <taxon>Rhabditida</taxon>
        <taxon>Rhabditina</taxon>
        <taxon>Rhabditomorpha</taxon>
        <taxon>Strongyloidea</taxon>
        <taxon>Strongylidae</taxon>
        <taxon>Strongylus</taxon>
    </lineage>
</organism>
<feature type="region of interest" description="Disordered" evidence="9">
    <location>
        <begin position="173"/>
        <end position="210"/>
    </location>
</feature>
<evidence type="ECO:0000256" key="8">
    <source>
        <dbReference type="ARBA" id="ARBA00023239"/>
    </source>
</evidence>
<comment type="subcellular location">
    <subcellularLocation>
        <location evidence="2">Membrane</location>
    </subcellularLocation>
</comment>
<dbReference type="Gene3D" id="3.30.70.1230">
    <property type="entry name" value="Nucleotide cyclase"/>
    <property type="match status" value="1"/>
</dbReference>
<dbReference type="GO" id="GO:0005886">
    <property type="term" value="C:plasma membrane"/>
    <property type="evidence" value="ECO:0007669"/>
    <property type="project" value="TreeGrafter"/>
</dbReference>
<dbReference type="PANTHER" id="PTHR11920">
    <property type="entry name" value="GUANYLYL CYCLASE"/>
    <property type="match status" value="1"/>
</dbReference>
<dbReference type="EMBL" id="UYYB01098006">
    <property type="protein sequence ID" value="VDM76917.1"/>
    <property type="molecule type" value="Genomic_DNA"/>
</dbReference>
<dbReference type="AlphaFoldDB" id="A0A3P7JL68"/>
<dbReference type="SUPFAM" id="SSF55073">
    <property type="entry name" value="Nucleotide cyclase"/>
    <property type="match status" value="1"/>
</dbReference>
<dbReference type="InterPro" id="IPR001054">
    <property type="entry name" value="A/G_cyclase"/>
</dbReference>
<evidence type="ECO:0000313" key="11">
    <source>
        <dbReference type="EMBL" id="VDM76917.1"/>
    </source>
</evidence>
<evidence type="ECO:0000256" key="6">
    <source>
        <dbReference type="ARBA" id="ARBA00023136"/>
    </source>
</evidence>
<keyword evidence="12" id="KW-1185">Reference proteome</keyword>
<evidence type="ECO:0000256" key="9">
    <source>
        <dbReference type="SAM" id="MobiDB-lite"/>
    </source>
</evidence>
<evidence type="ECO:0000256" key="1">
    <source>
        <dbReference type="ARBA" id="ARBA00001436"/>
    </source>
</evidence>
<dbReference type="InterPro" id="IPR050401">
    <property type="entry name" value="Cyclic_nucleotide_synthase"/>
</dbReference>
<evidence type="ECO:0000256" key="3">
    <source>
        <dbReference type="ARBA" id="ARBA00022692"/>
    </source>
</evidence>
<sequence>MLGGGREVGIALQAAHYNTDRRKHLLFLVCAAAKCYEIDEISNILEKKHIFWRIVVEKFINKNEIGKYLSYSERLAKDLKYWLIGINRQVAERLKLGQSVEPEGFDSVTVFFSDVVKFTILASKCSPFQVVNLLNDLYGNFDAIIEEHSAYKGKGVMETYWVHGRRGEQVRAYQNDKDFEEQEKTAKETNEWNRNTKTQDKGYEELNGSD</sequence>
<dbReference type="GO" id="GO:0001653">
    <property type="term" value="F:peptide receptor activity"/>
    <property type="evidence" value="ECO:0007669"/>
    <property type="project" value="TreeGrafter"/>
</dbReference>
<keyword evidence="8" id="KW-0456">Lyase</keyword>
<dbReference type="PANTHER" id="PTHR11920:SF495">
    <property type="entry name" value="RECEPTOR-TYPE GUANYLATE CYCLASE GCY-7"/>
    <property type="match status" value="1"/>
</dbReference>
<dbReference type="GO" id="GO:0007168">
    <property type="term" value="P:receptor guanylyl cyclase signaling pathway"/>
    <property type="evidence" value="ECO:0007669"/>
    <property type="project" value="TreeGrafter"/>
</dbReference>
<dbReference type="GO" id="GO:0000166">
    <property type="term" value="F:nucleotide binding"/>
    <property type="evidence" value="ECO:0007669"/>
    <property type="project" value="UniProtKB-KW"/>
</dbReference>
<keyword evidence="6" id="KW-0472">Membrane</keyword>
<protein>
    <recommendedName>
        <fullName evidence="10">Guanylate cyclase domain-containing protein</fullName>
    </recommendedName>
</protein>
<dbReference type="Pfam" id="PF00211">
    <property type="entry name" value="Guanylate_cyc"/>
    <property type="match status" value="1"/>
</dbReference>
<dbReference type="GO" id="GO:0004016">
    <property type="term" value="F:adenylate cyclase activity"/>
    <property type="evidence" value="ECO:0007669"/>
    <property type="project" value="TreeGrafter"/>
</dbReference>
<keyword evidence="5" id="KW-1133">Transmembrane helix</keyword>
<comment type="catalytic activity">
    <reaction evidence="1">
        <text>GTP = 3',5'-cyclic GMP + diphosphate</text>
        <dbReference type="Rhea" id="RHEA:13665"/>
        <dbReference type="ChEBI" id="CHEBI:33019"/>
        <dbReference type="ChEBI" id="CHEBI:37565"/>
        <dbReference type="ChEBI" id="CHEBI:57746"/>
        <dbReference type="EC" id="4.6.1.2"/>
    </reaction>
</comment>
<proteinExistence type="predicted"/>
<feature type="domain" description="Guanylate cyclase" evidence="10">
    <location>
        <begin position="109"/>
        <end position="162"/>
    </location>
</feature>
<evidence type="ECO:0000256" key="2">
    <source>
        <dbReference type="ARBA" id="ARBA00004370"/>
    </source>
</evidence>
<name>A0A3P7JL68_STRVU</name>
<evidence type="ECO:0000313" key="12">
    <source>
        <dbReference type="Proteomes" id="UP000270094"/>
    </source>
</evidence>
<gene>
    <name evidence="11" type="ORF">SVUK_LOCUS11915</name>
</gene>
<dbReference type="OrthoDB" id="60033at2759"/>
<reference evidence="11 12" key="1">
    <citation type="submission" date="2018-11" db="EMBL/GenBank/DDBJ databases">
        <authorList>
            <consortium name="Pathogen Informatics"/>
        </authorList>
    </citation>
    <scope>NUCLEOTIDE SEQUENCE [LARGE SCALE GENOMIC DNA]</scope>
</reference>
<dbReference type="Proteomes" id="UP000270094">
    <property type="component" value="Unassembled WGS sequence"/>
</dbReference>